<keyword evidence="1" id="KW-1133">Transmembrane helix</keyword>
<evidence type="ECO:0000313" key="2">
    <source>
        <dbReference type="EMBL" id="RMN13958.1"/>
    </source>
</evidence>
<feature type="transmembrane region" description="Helical" evidence="1">
    <location>
        <begin position="7"/>
        <end position="26"/>
    </location>
</feature>
<comment type="caution">
    <text evidence="2">The sequence shown here is derived from an EMBL/GenBank/DDBJ whole genome shotgun (WGS) entry which is preliminary data.</text>
</comment>
<evidence type="ECO:0000313" key="3">
    <source>
        <dbReference type="Proteomes" id="UP000271468"/>
    </source>
</evidence>
<keyword evidence="1" id="KW-0812">Transmembrane</keyword>
<organism evidence="2 3">
    <name type="scientific">Pseudomonas syringae pv. coriandricola</name>
    <dbReference type="NCBI Taxonomy" id="264453"/>
    <lineage>
        <taxon>Bacteria</taxon>
        <taxon>Pseudomonadati</taxon>
        <taxon>Pseudomonadota</taxon>
        <taxon>Gammaproteobacteria</taxon>
        <taxon>Pseudomonadales</taxon>
        <taxon>Pseudomonadaceae</taxon>
        <taxon>Pseudomonas</taxon>
    </lineage>
</organism>
<reference evidence="2 3" key="1">
    <citation type="submission" date="2018-08" db="EMBL/GenBank/DDBJ databases">
        <title>Recombination of ecologically and evolutionarily significant loci maintains genetic cohesion in the Pseudomonas syringae species complex.</title>
        <authorList>
            <person name="Dillon M."/>
            <person name="Thakur S."/>
            <person name="Almeida R.N.D."/>
            <person name="Weir B.S."/>
            <person name="Guttman D.S."/>
        </authorList>
    </citation>
    <scope>NUCLEOTIDE SEQUENCE [LARGE SCALE GENOMIC DNA]</scope>
    <source>
        <strain evidence="2 3">ICMP 12341</strain>
    </source>
</reference>
<keyword evidence="1" id="KW-0472">Membrane</keyword>
<gene>
    <name evidence="2" type="ORF">ALQ65_200042</name>
</gene>
<evidence type="ECO:0000256" key="1">
    <source>
        <dbReference type="SAM" id="Phobius"/>
    </source>
</evidence>
<accession>A0A3M3JT28</accession>
<dbReference type="Proteomes" id="UP000271468">
    <property type="component" value="Unassembled WGS sequence"/>
</dbReference>
<sequence>MGPSNREICFWFVTMLMTGIGMLKDFSGQPKMLLALIVFGFIGSAWFFMGGLLSAMRPGPKAKAEPTSDAERAET</sequence>
<dbReference type="EMBL" id="RBOV01000075">
    <property type="protein sequence ID" value="RMN13958.1"/>
    <property type="molecule type" value="Genomic_DNA"/>
</dbReference>
<name>A0A3M3JT28_9PSED</name>
<dbReference type="AlphaFoldDB" id="A0A3M3JT28"/>
<proteinExistence type="predicted"/>
<protein>
    <submittedName>
        <fullName evidence="2">Uncharacterized protein</fullName>
    </submittedName>
</protein>
<feature type="transmembrane region" description="Helical" evidence="1">
    <location>
        <begin position="32"/>
        <end position="53"/>
    </location>
</feature>